<sequence>MEEAGKPQRHLMVAARAPRESQVLWEENQTCSEKTDLAMVSPLYNVDGAEGEGGTSHDQNQSAAELSRKQGRVASKFELIGRFPRIGGWHEPGNPTSVSKSW</sequence>
<evidence type="ECO:0000313" key="2">
    <source>
        <dbReference type="EMBL" id="KAJ5383512.1"/>
    </source>
</evidence>
<dbReference type="Proteomes" id="UP001147752">
    <property type="component" value="Unassembled WGS sequence"/>
</dbReference>
<keyword evidence="3" id="KW-1185">Reference proteome</keyword>
<dbReference type="GeneID" id="81458336"/>
<dbReference type="RefSeq" id="XP_056583288.1">
    <property type="nucleotide sequence ID" value="XM_056719153.1"/>
</dbReference>
<name>A0A9W9SRW5_9EURO</name>
<feature type="region of interest" description="Disordered" evidence="1">
    <location>
        <begin position="47"/>
        <end position="69"/>
    </location>
</feature>
<dbReference type="EMBL" id="JAPZBT010000001">
    <property type="protein sequence ID" value="KAJ5383512.1"/>
    <property type="molecule type" value="Genomic_DNA"/>
</dbReference>
<protein>
    <submittedName>
        <fullName evidence="2">Uncharacterized protein</fullName>
    </submittedName>
</protein>
<dbReference type="AlphaFoldDB" id="A0A9W9SRW5"/>
<evidence type="ECO:0000256" key="1">
    <source>
        <dbReference type="SAM" id="MobiDB-lite"/>
    </source>
</evidence>
<gene>
    <name evidence="2" type="ORF">N7517_001423</name>
</gene>
<accession>A0A9W9SRW5</accession>
<organism evidence="2 3">
    <name type="scientific">Penicillium concentricum</name>
    <dbReference type="NCBI Taxonomy" id="293559"/>
    <lineage>
        <taxon>Eukaryota</taxon>
        <taxon>Fungi</taxon>
        <taxon>Dikarya</taxon>
        <taxon>Ascomycota</taxon>
        <taxon>Pezizomycotina</taxon>
        <taxon>Eurotiomycetes</taxon>
        <taxon>Eurotiomycetidae</taxon>
        <taxon>Eurotiales</taxon>
        <taxon>Aspergillaceae</taxon>
        <taxon>Penicillium</taxon>
    </lineage>
</organism>
<comment type="caution">
    <text evidence="2">The sequence shown here is derived from an EMBL/GenBank/DDBJ whole genome shotgun (WGS) entry which is preliminary data.</text>
</comment>
<reference evidence="2" key="1">
    <citation type="submission" date="2022-12" db="EMBL/GenBank/DDBJ databases">
        <authorList>
            <person name="Petersen C."/>
        </authorList>
    </citation>
    <scope>NUCLEOTIDE SEQUENCE</scope>
    <source>
        <strain evidence="2">IBT 3081</strain>
    </source>
</reference>
<proteinExistence type="predicted"/>
<evidence type="ECO:0000313" key="3">
    <source>
        <dbReference type="Proteomes" id="UP001147752"/>
    </source>
</evidence>
<reference evidence="2" key="2">
    <citation type="journal article" date="2023" name="IMA Fungus">
        <title>Comparative genomic study of the Penicillium genus elucidates a diverse pangenome and 15 lateral gene transfer events.</title>
        <authorList>
            <person name="Petersen C."/>
            <person name="Sorensen T."/>
            <person name="Nielsen M.R."/>
            <person name="Sondergaard T.E."/>
            <person name="Sorensen J.L."/>
            <person name="Fitzpatrick D.A."/>
            <person name="Frisvad J.C."/>
            <person name="Nielsen K.L."/>
        </authorList>
    </citation>
    <scope>NUCLEOTIDE SEQUENCE</scope>
    <source>
        <strain evidence="2">IBT 3081</strain>
    </source>
</reference>